<keyword evidence="1" id="KW-0472">Membrane</keyword>
<feature type="transmembrane region" description="Helical" evidence="1">
    <location>
        <begin position="178"/>
        <end position="200"/>
    </location>
</feature>
<dbReference type="RefSeq" id="WP_267624511.1">
    <property type="nucleotide sequence ID" value="NZ_JAODIW010000009.1"/>
</dbReference>
<protein>
    <submittedName>
        <fullName evidence="3">DUF1616 domain-containing protein</fullName>
    </submittedName>
</protein>
<keyword evidence="1" id="KW-1133">Transmembrane helix</keyword>
<dbReference type="EMBL" id="JBHSDS010000005">
    <property type="protein sequence ID" value="MFC4357778.1"/>
    <property type="molecule type" value="Genomic_DNA"/>
</dbReference>
<gene>
    <name evidence="3" type="ORF">ACFO0N_07435</name>
</gene>
<dbReference type="Proteomes" id="UP001595921">
    <property type="component" value="Unassembled WGS sequence"/>
</dbReference>
<dbReference type="Pfam" id="PF07760">
    <property type="entry name" value="DUF1616"/>
    <property type="match status" value="1"/>
</dbReference>
<reference evidence="3 4" key="1">
    <citation type="journal article" date="2019" name="Int. J. Syst. Evol. Microbiol.">
        <title>The Global Catalogue of Microorganisms (GCM) 10K type strain sequencing project: providing services to taxonomists for standard genome sequencing and annotation.</title>
        <authorList>
            <consortium name="The Broad Institute Genomics Platform"/>
            <consortium name="The Broad Institute Genome Sequencing Center for Infectious Disease"/>
            <person name="Wu L."/>
            <person name="Ma J."/>
        </authorList>
    </citation>
    <scope>NUCLEOTIDE SEQUENCE [LARGE SCALE GENOMIC DNA]</scope>
    <source>
        <strain evidence="3 4">CGMCC 1.12553</strain>
    </source>
</reference>
<sequence>MKRWFHRTGDLSLAALWVGVATFAVVDGLGAVPDPLAQPLRVALVLPLVVFVPGYALVATLFPRRRDPETDPGSAVELAGIERFVLSFVVSLGLVPLVAFVMNYTLGLTVLPILLSVATVTFVLLLTAYVRRVAAPVDARWGLTPITWVRRTVPYFTVDTSRFGRPGAFVPTTGTQRLFNVALVVALLTFFAGVGFAVVVPPASDEEFTELSVLGETEEGNLSTRAVPDTFQQGESTPLWVAIGNHEEERTSYTTVVTLDGEEVDRFSTTVDAGETKRVERSITPTEAGGNQTLRVHLYQGDPGQNPNPEEAYRTLRVYVTVQ</sequence>
<feature type="domain" description="DUF1616" evidence="2">
    <location>
        <begin position="25"/>
        <end position="321"/>
    </location>
</feature>
<accession>A0ABD5PAL8</accession>
<feature type="transmembrane region" description="Helical" evidence="1">
    <location>
        <begin position="44"/>
        <end position="63"/>
    </location>
</feature>
<organism evidence="3 4">
    <name type="scientific">Halobium salinum</name>
    <dbReference type="NCBI Taxonomy" id="1364940"/>
    <lineage>
        <taxon>Archaea</taxon>
        <taxon>Methanobacteriati</taxon>
        <taxon>Methanobacteriota</taxon>
        <taxon>Stenosarchaea group</taxon>
        <taxon>Halobacteria</taxon>
        <taxon>Halobacteriales</taxon>
        <taxon>Haloferacaceae</taxon>
        <taxon>Halobium</taxon>
    </lineage>
</organism>
<evidence type="ECO:0000256" key="1">
    <source>
        <dbReference type="SAM" id="Phobius"/>
    </source>
</evidence>
<keyword evidence="4" id="KW-1185">Reference proteome</keyword>
<evidence type="ECO:0000313" key="4">
    <source>
        <dbReference type="Proteomes" id="UP001595921"/>
    </source>
</evidence>
<proteinExistence type="predicted"/>
<dbReference type="InterPro" id="IPR011674">
    <property type="entry name" value="DUF1616"/>
</dbReference>
<evidence type="ECO:0000259" key="2">
    <source>
        <dbReference type="Pfam" id="PF07760"/>
    </source>
</evidence>
<name>A0ABD5PAL8_9EURY</name>
<evidence type="ECO:0000313" key="3">
    <source>
        <dbReference type="EMBL" id="MFC4357778.1"/>
    </source>
</evidence>
<comment type="caution">
    <text evidence="3">The sequence shown here is derived from an EMBL/GenBank/DDBJ whole genome shotgun (WGS) entry which is preliminary data.</text>
</comment>
<feature type="transmembrane region" description="Helical" evidence="1">
    <location>
        <begin position="110"/>
        <end position="130"/>
    </location>
</feature>
<dbReference type="AlphaFoldDB" id="A0ABD5PAL8"/>
<feature type="transmembrane region" description="Helical" evidence="1">
    <location>
        <begin position="84"/>
        <end position="104"/>
    </location>
</feature>
<keyword evidence="1" id="KW-0812">Transmembrane</keyword>